<dbReference type="EMBL" id="JAUSUQ010000029">
    <property type="protein sequence ID" value="MDQ0341043.1"/>
    <property type="molecule type" value="Genomic_DNA"/>
</dbReference>
<dbReference type="InterPro" id="IPR027417">
    <property type="entry name" value="P-loop_NTPase"/>
</dbReference>
<sequence length="120" mass="13806">MQVEVPLLRYEDIVGTPAPHNDHYRTAKIRNRVEQALQFKAERTNTTKPNGLLSAQEVKDICQLTRSAGELMREVYEHYQLSMRGYHKILKVSRTIADLNGHDLIEEEDIAEAIGYRLGK</sequence>
<evidence type="ECO:0000313" key="2">
    <source>
        <dbReference type="EMBL" id="MDQ0341043.1"/>
    </source>
</evidence>
<dbReference type="Gene3D" id="3.40.50.300">
    <property type="entry name" value="P-loop containing nucleotide triphosphate hydrolases"/>
    <property type="match status" value="1"/>
</dbReference>
<comment type="caution">
    <text evidence="2">The sequence shown here is derived from an EMBL/GenBank/DDBJ whole genome shotgun (WGS) entry which is preliminary data.</text>
</comment>
<name>A0ABU0CY16_9BACI</name>
<dbReference type="SUPFAM" id="SSF52540">
    <property type="entry name" value="P-loop containing nucleoside triphosphate hydrolases"/>
    <property type="match status" value="1"/>
</dbReference>
<organism evidence="2 3">
    <name type="scientific">Caldalkalibacillus uzonensis</name>
    <dbReference type="NCBI Taxonomy" id="353224"/>
    <lineage>
        <taxon>Bacteria</taxon>
        <taxon>Bacillati</taxon>
        <taxon>Bacillota</taxon>
        <taxon>Bacilli</taxon>
        <taxon>Bacillales</taxon>
        <taxon>Bacillaceae</taxon>
        <taxon>Caldalkalibacillus</taxon>
    </lineage>
</organism>
<proteinExistence type="predicted"/>
<dbReference type="PANTHER" id="PTHR32039">
    <property type="entry name" value="MAGNESIUM-CHELATASE SUBUNIT CHLI"/>
    <property type="match status" value="1"/>
</dbReference>
<dbReference type="InterPro" id="IPR045006">
    <property type="entry name" value="CHLI-like"/>
</dbReference>
<feature type="domain" description="Mg chelatase-related protein C-terminal" evidence="1">
    <location>
        <begin position="25"/>
        <end position="117"/>
    </location>
</feature>
<dbReference type="Pfam" id="PF13335">
    <property type="entry name" value="Mg_chelatase_C"/>
    <property type="match status" value="1"/>
</dbReference>
<dbReference type="InterPro" id="IPR025158">
    <property type="entry name" value="Mg_chelat-rel_C"/>
</dbReference>
<dbReference type="PANTHER" id="PTHR32039:SF7">
    <property type="entry name" value="COMPETENCE PROTEIN COMM"/>
    <property type="match status" value="1"/>
</dbReference>
<dbReference type="Proteomes" id="UP001232445">
    <property type="component" value="Unassembled WGS sequence"/>
</dbReference>
<keyword evidence="3" id="KW-1185">Reference proteome</keyword>
<evidence type="ECO:0000259" key="1">
    <source>
        <dbReference type="Pfam" id="PF13335"/>
    </source>
</evidence>
<evidence type="ECO:0000313" key="3">
    <source>
        <dbReference type="Proteomes" id="UP001232445"/>
    </source>
</evidence>
<accession>A0ABU0CY16</accession>
<gene>
    <name evidence="2" type="ORF">J2S00_003887</name>
</gene>
<reference evidence="2 3" key="1">
    <citation type="submission" date="2023-07" db="EMBL/GenBank/DDBJ databases">
        <title>Genomic Encyclopedia of Type Strains, Phase IV (KMG-IV): sequencing the most valuable type-strain genomes for metagenomic binning, comparative biology and taxonomic classification.</title>
        <authorList>
            <person name="Goeker M."/>
        </authorList>
    </citation>
    <scope>NUCLEOTIDE SEQUENCE [LARGE SCALE GENOMIC DNA]</scope>
    <source>
        <strain evidence="2 3">DSM 17740</strain>
    </source>
</reference>
<protein>
    <submittedName>
        <fullName evidence="2">Magnesium chelatase family protein</fullName>
    </submittedName>
</protein>